<organism evidence="1 2">
    <name type="scientific">Microbacterium trichothecenolyticum</name>
    <name type="common">Aureobacterium trichothecenolyticum</name>
    <dbReference type="NCBI Taxonomy" id="69370"/>
    <lineage>
        <taxon>Bacteria</taxon>
        <taxon>Bacillati</taxon>
        <taxon>Actinomycetota</taxon>
        <taxon>Actinomycetes</taxon>
        <taxon>Micrococcales</taxon>
        <taxon>Microbacteriaceae</taxon>
        <taxon>Microbacterium</taxon>
    </lineage>
</organism>
<sequence length="57" mass="5441">MGLAFLVTALDQAVGAPVVGSLTTSVNAPTAFPIAAALAVIGAVTGPAAHDGIAARR</sequence>
<keyword evidence="2" id="KW-1185">Reference proteome</keyword>
<name>A0ABU0TVM3_MICTR</name>
<dbReference type="EMBL" id="JAUTBF010000001">
    <property type="protein sequence ID" value="MDQ1123706.1"/>
    <property type="molecule type" value="Genomic_DNA"/>
</dbReference>
<protein>
    <recommendedName>
        <fullName evidence="3">Major facilitator superfamily (MFS) profile domain-containing protein</fullName>
    </recommendedName>
</protein>
<evidence type="ECO:0008006" key="3">
    <source>
        <dbReference type="Google" id="ProtNLM"/>
    </source>
</evidence>
<comment type="caution">
    <text evidence="1">The sequence shown here is derived from an EMBL/GenBank/DDBJ whole genome shotgun (WGS) entry which is preliminary data.</text>
</comment>
<gene>
    <name evidence="1" type="ORF">QE412_002279</name>
</gene>
<dbReference type="RefSeq" id="WP_307483631.1">
    <property type="nucleotide sequence ID" value="NZ_JAUTBF010000001.1"/>
</dbReference>
<evidence type="ECO:0000313" key="1">
    <source>
        <dbReference type="EMBL" id="MDQ1123706.1"/>
    </source>
</evidence>
<proteinExistence type="predicted"/>
<reference evidence="1 2" key="1">
    <citation type="submission" date="2023-07" db="EMBL/GenBank/DDBJ databases">
        <title>Functional and genomic diversity of the sorghum phyllosphere microbiome.</title>
        <authorList>
            <person name="Shade A."/>
        </authorList>
    </citation>
    <scope>NUCLEOTIDE SEQUENCE [LARGE SCALE GENOMIC DNA]</scope>
    <source>
        <strain evidence="1 2">SORGH_AS_1207</strain>
    </source>
</reference>
<accession>A0ABU0TVM3</accession>
<dbReference type="Proteomes" id="UP001226691">
    <property type="component" value="Unassembled WGS sequence"/>
</dbReference>
<evidence type="ECO:0000313" key="2">
    <source>
        <dbReference type="Proteomes" id="UP001226691"/>
    </source>
</evidence>